<keyword evidence="1" id="KW-0472">Membrane</keyword>
<dbReference type="Proteomes" id="UP001161389">
    <property type="component" value="Unassembled WGS sequence"/>
</dbReference>
<dbReference type="EMBL" id="BSNM01000027">
    <property type="protein sequence ID" value="GLQ33683.1"/>
    <property type="molecule type" value="Genomic_DNA"/>
</dbReference>
<proteinExistence type="predicted"/>
<reference evidence="2" key="1">
    <citation type="journal article" date="2014" name="Int. J. Syst. Evol. Microbiol.">
        <title>Complete genome sequence of Corynebacterium casei LMG S-19264T (=DSM 44701T), isolated from a smear-ripened cheese.</title>
        <authorList>
            <consortium name="US DOE Joint Genome Institute (JGI-PGF)"/>
            <person name="Walter F."/>
            <person name="Albersmeier A."/>
            <person name="Kalinowski J."/>
            <person name="Ruckert C."/>
        </authorList>
    </citation>
    <scope>NUCLEOTIDE SEQUENCE</scope>
    <source>
        <strain evidence="2">NBRC 110071</strain>
    </source>
</reference>
<sequence length="191" mass="20736">MSKGQVGYTIIEVIAAAVILMVSLLGMGVLQSTAMKRNTSAMNKVYAMEAATYISDAIKSQVSSNPTSNQGVSALYDSFSADFWGSPNYQANLVTDCGTGCARTTMIRHMLAEWEMMIGESLPKGQGKIERKTDSLKVEGTGVQTTYYEVTIMWDDRQMAQNSDGSDVELGTKCSGNPKIDLTCMKTIVRP</sequence>
<feature type="transmembrane region" description="Helical" evidence="1">
    <location>
        <begin position="6"/>
        <end position="30"/>
    </location>
</feature>
<evidence type="ECO:0000256" key="1">
    <source>
        <dbReference type="SAM" id="Phobius"/>
    </source>
</evidence>
<keyword evidence="1" id="KW-1133">Transmembrane helix</keyword>
<protein>
    <recommendedName>
        <fullName evidence="4">Type IV pilus modification protein PilV</fullName>
    </recommendedName>
</protein>
<gene>
    <name evidence="2" type="ORF">GCM10007876_41630</name>
</gene>
<accession>A0AA37SEK1</accession>
<keyword evidence="3" id="KW-1185">Reference proteome</keyword>
<reference evidence="2" key="2">
    <citation type="submission" date="2023-01" db="EMBL/GenBank/DDBJ databases">
        <title>Draft genome sequence of Litoribrevibacter albus strain NBRC 110071.</title>
        <authorList>
            <person name="Sun Q."/>
            <person name="Mori K."/>
        </authorList>
    </citation>
    <scope>NUCLEOTIDE SEQUENCE</scope>
    <source>
        <strain evidence="2">NBRC 110071</strain>
    </source>
</reference>
<evidence type="ECO:0000313" key="2">
    <source>
        <dbReference type="EMBL" id="GLQ33683.1"/>
    </source>
</evidence>
<organism evidence="2 3">
    <name type="scientific">Litoribrevibacter albus</name>
    <dbReference type="NCBI Taxonomy" id="1473156"/>
    <lineage>
        <taxon>Bacteria</taxon>
        <taxon>Pseudomonadati</taxon>
        <taxon>Pseudomonadota</taxon>
        <taxon>Gammaproteobacteria</taxon>
        <taxon>Oceanospirillales</taxon>
        <taxon>Oceanospirillaceae</taxon>
        <taxon>Litoribrevibacter</taxon>
    </lineage>
</organism>
<dbReference type="AlphaFoldDB" id="A0AA37SEK1"/>
<evidence type="ECO:0008006" key="4">
    <source>
        <dbReference type="Google" id="ProtNLM"/>
    </source>
</evidence>
<comment type="caution">
    <text evidence="2">The sequence shown here is derived from an EMBL/GenBank/DDBJ whole genome shotgun (WGS) entry which is preliminary data.</text>
</comment>
<evidence type="ECO:0000313" key="3">
    <source>
        <dbReference type="Proteomes" id="UP001161389"/>
    </source>
</evidence>
<dbReference type="RefSeq" id="WP_284384223.1">
    <property type="nucleotide sequence ID" value="NZ_BSNM01000027.1"/>
</dbReference>
<name>A0AA37SEK1_9GAMM</name>
<keyword evidence="1" id="KW-0812">Transmembrane</keyword>